<protein>
    <submittedName>
        <fullName evidence="1">Uncharacterized protein</fullName>
    </submittedName>
</protein>
<name>A0A833JSC6_MARNT</name>
<proteinExistence type="predicted"/>
<sequence length="41" mass="4533">MTYHAGVNAEWAPMTALSRMIDVGTVLPERSTVPAFNHCEE</sequence>
<evidence type="ECO:0000313" key="1">
    <source>
        <dbReference type="EMBL" id="KAE8547229.1"/>
    </source>
</evidence>
<dbReference type="EMBL" id="WBMP01000001">
    <property type="protein sequence ID" value="KAE8547229.1"/>
    <property type="molecule type" value="Genomic_DNA"/>
</dbReference>
<organism evidence="1 2">
    <name type="scientific">Marinobacter nauticus</name>
    <name type="common">Marinobacter hydrocarbonoclasticus</name>
    <name type="synonym">Marinobacter aquaeolei</name>
    <dbReference type="NCBI Taxonomy" id="2743"/>
    <lineage>
        <taxon>Bacteria</taxon>
        <taxon>Pseudomonadati</taxon>
        <taxon>Pseudomonadota</taxon>
        <taxon>Gammaproteobacteria</taxon>
        <taxon>Pseudomonadales</taxon>
        <taxon>Marinobacteraceae</taxon>
        <taxon>Marinobacter</taxon>
    </lineage>
</organism>
<accession>A0A833JSC6</accession>
<comment type="caution">
    <text evidence="1">The sequence shown here is derived from an EMBL/GenBank/DDBJ whole genome shotgun (WGS) entry which is preliminary data.</text>
</comment>
<gene>
    <name evidence="1" type="ORF">F6453_0121</name>
</gene>
<dbReference type="Proteomes" id="UP000469950">
    <property type="component" value="Unassembled WGS sequence"/>
</dbReference>
<evidence type="ECO:0000313" key="2">
    <source>
        <dbReference type="Proteomes" id="UP000469950"/>
    </source>
</evidence>
<reference evidence="1 2" key="1">
    <citation type="submission" date="2019-10" db="EMBL/GenBank/DDBJ databases">
        <title>Draft genome sequence of Marinobacter hydrocarbonoclasticus NCT7M from the microbiome of the marine copepod.</title>
        <authorList>
            <person name="Nuttall R."/>
            <person name="Sharma G."/>
            <person name="Moisander P."/>
        </authorList>
    </citation>
    <scope>NUCLEOTIDE SEQUENCE [LARGE SCALE GENOMIC DNA]</scope>
    <source>
        <strain evidence="1 2">NCT7M</strain>
    </source>
</reference>
<dbReference type="AlphaFoldDB" id="A0A833JSC6"/>